<dbReference type="GO" id="GO:0008446">
    <property type="term" value="F:GDP-mannose 4,6-dehydratase activity"/>
    <property type="evidence" value="ECO:0007669"/>
    <property type="project" value="UniProtKB-EC"/>
</dbReference>
<dbReference type="Gene3D" id="3.90.25.10">
    <property type="entry name" value="UDP-galactose 4-epimerase, domain 1"/>
    <property type="match status" value="1"/>
</dbReference>
<dbReference type="InterPro" id="IPR016040">
    <property type="entry name" value="NAD(P)-bd_dom"/>
</dbReference>
<dbReference type="Gene3D" id="3.40.50.720">
    <property type="entry name" value="NAD(P)-binding Rossmann-like Domain"/>
    <property type="match status" value="1"/>
</dbReference>
<feature type="domain" description="NAD(P)-binding" evidence="1">
    <location>
        <begin position="34"/>
        <end position="288"/>
    </location>
</feature>
<comment type="caution">
    <text evidence="2">The sequence shown here is derived from an EMBL/GenBank/DDBJ whole genome shotgun (WGS) entry which is preliminary data.</text>
</comment>
<dbReference type="InterPro" id="IPR036291">
    <property type="entry name" value="NAD(P)-bd_dom_sf"/>
</dbReference>
<dbReference type="Proteomes" id="UP001560267">
    <property type="component" value="Unassembled WGS sequence"/>
</dbReference>
<accession>A0ABV3Y217</accession>
<dbReference type="PANTHER" id="PTHR43000">
    <property type="entry name" value="DTDP-D-GLUCOSE 4,6-DEHYDRATASE-RELATED"/>
    <property type="match status" value="1"/>
</dbReference>
<proteinExistence type="predicted"/>
<evidence type="ECO:0000313" key="3">
    <source>
        <dbReference type="Proteomes" id="UP001560267"/>
    </source>
</evidence>
<dbReference type="RefSeq" id="WP_298383056.1">
    <property type="nucleotide sequence ID" value="NZ_JBFSHR010000004.1"/>
</dbReference>
<dbReference type="SUPFAM" id="SSF51735">
    <property type="entry name" value="NAD(P)-binding Rossmann-fold domains"/>
    <property type="match status" value="1"/>
</dbReference>
<keyword evidence="2" id="KW-0456">Lyase</keyword>
<evidence type="ECO:0000259" key="1">
    <source>
        <dbReference type="Pfam" id="PF16363"/>
    </source>
</evidence>
<dbReference type="EMBL" id="JBFSHR010000004">
    <property type="protein sequence ID" value="MEX6428578.1"/>
    <property type="molecule type" value="Genomic_DNA"/>
</dbReference>
<sequence length="301" mass="32378">MRALVTGSRGFVGGWLCRHLRDAGDQVVELDAGVDLCERAALEAAIAGGEYDVCYHLAALSHVGQSWSDPGLYYHNNVVGTANLVSTLLGLRQPPRLVHVSSSEVYGRVDPRDLPIVEAQALHPVSPYAASKASSELAALQGFYGQGLPVIVARPFNHTGPGQSANYLVPALAARLIEAQATHQRYLKVGNVRASRDFMDVRDVVRAYRLLACLGEPGEIYNVCAGEAVSVEDVIELLTRVLDYRVALDVDPGLLRPNDVELVVGDPTRLHLTTGFRPQVSLLETVKSVVGSLMGDGRHPG</sequence>
<reference evidence="2 3" key="1">
    <citation type="submission" date="2024-07" db="EMBL/GenBank/DDBJ databases">
        <title>Draft Genome Sequence of Ferrimicrobium acidiphilum Strain YE2023, Isolated from a Pulp of Bioleach Reactor.</title>
        <authorList>
            <person name="Elkina Y.A."/>
            <person name="Bulaeva A.G."/>
            <person name="Beletsky A.V."/>
            <person name="Mardanov A.V."/>
        </authorList>
    </citation>
    <scope>NUCLEOTIDE SEQUENCE [LARGE SCALE GENOMIC DNA]</scope>
    <source>
        <strain evidence="2 3">YE2023</strain>
    </source>
</reference>
<protein>
    <submittedName>
        <fullName evidence="2">GDP-mannose 4,6-dehydratase</fullName>
        <ecNumber evidence="2">4.2.1.47</ecNumber>
    </submittedName>
</protein>
<organism evidence="2 3">
    <name type="scientific">Ferrimicrobium acidiphilum</name>
    <dbReference type="NCBI Taxonomy" id="121039"/>
    <lineage>
        <taxon>Bacteria</taxon>
        <taxon>Bacillati</taxon>
        <taxon>Actinomycetota</taxon>
        <taxon>Acidimicrobiia</taxon>
        <taxon>Acidimicrobiales</taxon>
        <taxon>Acidimicrobiaceae</taxon>
        <taxon>Ferrimicrobium</taxon>
    </lineage>
</organism>
<name>A0ABV3Y217_9ACTN</name>
<keyword evidence="3" id="KW-1185">Reference proteome</keyword>
<gene>
    <name evidence="2" type="ORF">AB6A68_01820</name>
</gene>
<evidence type="ECO:0000313" key="2">
    <source>
        <dbReference type="EMBL" id="MEX6428578.1"/>
    </source>
</evidence>
<dbReference type="Pfam" id="PF16363">
    <property type="entry name" value="GDP_Man_Dehyd"/>
    <property type="match status" value="1"/>
</dbReference>
<dbReference type="EC" id="4.2.1.47" evidence="2"/>